<dbReference type="EMBL" id="JBHSPH010000008">
    <property type="protein sequence ID" value="MFC5864157.1"/>
    <property type="molecule type" value="Genomic_DNA"/>
</dbReference>
<dbReference type="InterPro" id="IPR036388">
    <property type="entry name" value="WH-like_DNA-bd_sf"/>
</dbReference>
<sequence length="240" mass="26404">MKLVQSGTQNYQVLIVDRDSMSGDLLAMALRRVCDCDAMILDCADLLRELAIRKIDIVVISSDLNSIPGTGFDLAYKVNSIHPEVFVVMLLNCATSESVITAFRSGARAVFSRQHSMSEFADCIDRVKRGFIWAGREETNSLLEAFKNIPAPSVTPTGDAPTLSAREQQVVQYAAKGKTNRAIANELALSEHTVKNYLFRAFEKLGVSNRVELLFYLTIRGHSFAPADSNDPVADLSLEA</sequence>
<dbReference type="Gene3D" id="3.40.50.2300">
    <property type="match status" value="1"/>
</dbReference>
<comment type="caution">
    <text evidence="5">The sequence shown here is derived from an EMBL/GenBank/DDBJ whole genome shotgun (WGS) entry which is preliminary data.</text>
</comment>
<dbReference type="PROSITE" id="PS00622">
    <property type="entry name" value="HTH_LUXR_1"/>
    <property type="match status" value="1"/>
</dbReference>
<dbReference type="InterPro" id="IPR016032">
    <property type="entry name" value="Sig_transdc_resp-reg_C-effctor"/>
</dbReference>
<feature type="domain" description="HTH luxR-type" evidence="3">
    <location>
        <begin position="156"/>
        <end position="221"/>
    </location>
</feature>
<dbReference type="CDD" id="cd06170">
    <property type="entry name" value="LuxR_C_like"/>
    <property type="match status" value="1"/>
</dbReference>
<evidence type="ECO:0000256" key="2">
    <source>
        <dbReference type="PROSITE-ProRule" id="PRU00169"/>
    </source>
</evidence>
<protein>
    <submittedName>
        <fullName evidence="5">LuxR C-terminal-related transcriptional regulator</fullName>
    </submittedName>
</protein>
<reference evidence="6" key="1">
    <citation type="journal article" date="2019" name="Int. J. Syst. Evol. Microbiol.">
        <title>The Global Catalogue of Microorganisms (GCM) 10K type strain sequencing project: providing services to taxonomists for standard genome sequencing and annotation.</title>
        <authorList>
            <consortium name="The Broad Institute Genomics Platform"/>
            <consortium name="The Broad Institute Genome Sequencing Center for Infectious Disease"/>
            <person name="Wu L."/>
            <person name="Ma J."/>
        </authorList>
    </citation>
    <scope>NUCLEOTIDE SEQUENCE [LARGE SCALE GENOMIC DNA]</scope>
    <source>
        <strain evidence="6">JCM 4087</strain>
    </source>
</reference>
<dbReference type="Gene3D" id="1.10.10.10">
    <property type="entry name" value="Winged helix-like DNA-binding domain superfamily/Winged helix DNA-binding domain"/>
    <property type="match status" value="1"/>
</dbReference>
<accession>A0ABW1EIM6</accession>
<dbReference type="InterPro" id="IPR011006">
    <property type="entry name" value="CheY-like_superfamily"/>
</dbReference>
<evidence type="ECO:0000259" key="3">
    <source>
        <dbReference type="PROSITE" id="PS50043"/>
    </source>
</evidence>
<dbReference type="PROSITE" id="PS50110">
    <property type="entry name" value="RESPONSE_REGULATORY"/>
    <property type="match status" value="1"/>
</dbReference>
<proteinExistence type="predicted"/>
<evidence type="ECO:0000259" key="4">
    <source>
        <dbReference type="PROSITE" id="PS50110"/>
    </source>
</evidence>
<feature type="modified residue" description="4-aspartylphosphate" evidence="2">
    <location>
        <position position="63"/>
    </location>
</feature>
<dbReference type="InterPro" id="IPR039420">
    <property type="entry name" value="WalR-like"/>
</dbReference>
<gene>
    <name evidence="5" type="ORF">ACFPT7_17760</name>
</gene>
<evidence type="ECO:0000313" key="6">
    <source>
        <dbReference type="Proteomes" id="UP001596091"/>
    </source>
</evidence>
<keyword evidence="2" id="KW-0597">Phosphoprotein</keyword>
<dbReference type="Proteomes" id="UP001596091">
    <property type="component" value="Unassembled WGS sequence"/>
</dbReference>
<dbReference type="InterPro" id="IPR001789">
    <property type="entry name" value="Sig_transdc_resp-reg_receiver"/>
</dbReference>
<dbReference type="Pfam" id="PF00196">
    <property type="entry name" value="GerE"/>
    <property type="match status" value="1"/>
</dbReference>
<dbReference type="InterPro" id="IPR000792">
    <property type="entry name" value="Tscrpt_reg_LuxR_C"/>
</dbReference>
<dbReference type="SMART" id="SM00421">
    <property type="entry name" value="HTH_LUXR"/>
    <property type="match status" value="1"/>
</dbReference>
<dbReference type="PANTHER" id="PTHR43214">
    <property type="entry name" value="TWO-COMPONENT RESPONSE REGULATOR"/>
    <property type="match status" value="1"/>
</dbReference>
<name>A0ABW1EIM6_9BACT</name>
<evidence type="ECO:0000313" key="5">
    <source>
        <dbReference type="EMBL" id="MFC5864157.1"/>
    </source>
</evidence>
<dbReference type="PRINTS" id="PR00038">
    <property type="entry name" value="HTHLUXR"/>
</dbReference>
<dbReference type="RefSeq" id="WP_263340730.1">
    <property type="nucleotide sequence ID" value="NZ_JAGSYH010000006.1"/>
</dbReference>
<evidence type="ECO:0000256" key="1">
    <source>
        <dbReference type="ARBA" id="ARBA00023125"/>
    </source>
</evidence>
<keyword evidence="6" id="KW-1185">Reference proteome</keyword>
<dbReference type="PROSITE" id="PS50043">
    <property type="entry name" value="HTH_LUXR_2"/>
    <property type="match status" value="1"/>
</dbReference>
<dbReference type="SUPFAM" id="SSF52172">
    <property type="entry name" value="CheY-like"/>
    <property type="match status" value="1"/>
</dbReference>
<keyword evidence="1" id="KW-0238">DNA-binding</keyword>
<feature type="domain" description="Response regulatory" evidence="4">
    <location>
        <begin position="12"/>
        <end position="128"/>
    </location>
</feature>
<dbReference type="SUPFAM" id="SSF46894">
    <property type="entry name" value="C-terminal effector domain of the bipartite response regulators"/>
    <property type="match status" value="1"/>
</dbReference>
<organism evidence="5 6">
    <name type="scientific">Acidicapsa dinghuensis</name>
    <dbReference type="NCBI Taxonomy" id="2218256"/>
    <lineage>
        <taxon>Bacteria</taxon>
        <taxon>Pseudomonadati</taxon>
        <taxon>Acidobacteriota</taxon>
        <taxon>Terriglobia</taxon>
        <taxon>Terriglobales</taxon>
        <taxon>Acidobacteriaceae</taxon>
        <taxon>Acidicapsa</taxon>
    </lineage>
</organism>